<dbReference type="Pfam" id="PF00654">
    <property type="entry name" value="Voltage_CLC"/>
    <property type="match status" value="1"/>
</dbReference>
<feature type="transmembrane region" description="Helical" evidence="10">
    <location>
        <begin position="27"/>
        <end position="49"/>
    </location>
</feature>
<keyword evidence="3 10" id="KW-0812">Transmembrane</keyword>
<dbReference type="GO" id="GO:0034707">
    <property type="term" value="C:chloride channel complex"/>
    <property type="evidence" value="ECO:0007669"/>
    <property type="project" value="UniProtKB-KW"/>
</dbReference>
<dbReference type="RefSeq" id="WP_212530637.1">
    <property type="nucleotide sequence ID" value="NZ_JAGSOG010000127.1"/>
</dbReference>
<keyword evidence="7" id="KW-0869">Chloride channel</keyword>
<evidence type="ECO:0000256" key="2">
    <source>
        <dbReference type="ARBA" id="ARBA00022448"/>
    </source>
</evidence>
<feature type="transmembrane region" description="Helical" evidence="10">
    <location>
        <begin position="329"/>
        <end position="352"/>
    </location>
</feature>
<feature type="transmembrane region" description="Helical" evidence="10">
    <location>
        <begin position="165"/>
        <end position="192"/>
    </location>
</feature>
<dbReference type="Gene3D" id="1.10.3080.10">
    <property type="entry name" value="Clc chloride channel"/>
    <property type="match status" value="1"/>
</dbReference>
<evidence type="ECO:0000256" key="9">
    <source>
        <dbReference type="ARBA" id="ARBA00023303"/>
    </source>
</evidence>
<dbReference type="InterPro" id="IPR014743">
    <property type="entry name" value="Cl-channel_core"/>
</dbReference>
<evidence type="ECO:0000313" key="12">
    <source>
        <dbReference type="Proteomes" id="UP000675781"/>
    </source>
</evidence>
<dbReference type="InterPro" id="IPR050368">
    <property type="entry name" value="ClC-type_chloride_channel"/>
</dbReference>
<name>A0A941ES36_9ACTN</name>
<evidence type="ECO:0000256" key="10">
    <source>
        <dbReference type="SAM" id="Phobius"/>
    </source>
</evidence>
<keyword evidence="12" id="KW-1185">Reference proteome</keyword>
<reference evidence="11" key="1">
    <citation type="submission" date="2021-04" db="EMBL/GenBank/DDBJ databases">
        <title>Genome based classification of Actinospica acidithermotolerans sp. nov., an actinobacterium isolated from an Indonesian hot spring.</title>
        <authorList>
            <person name="Kusuma A.B."/>
            <person name="Putra K.E."/>
            <person name="Nafisah S."/>
            <person name="Loh J."/>
            <person name="Nouioui I."/>
            <person name="Goodfellow M."/>
        </authorList>
    </citation>
    <scope>NUCLEOTIDE SEQUENCE</scope>
    <source>
        <strain evidence="11">CSCA 57</strain>
    </source>
</reference>
<dbReference type="AlphaFoldDB" id="A0A941ES36"/>
<dbReference type="SUPFAM" id="SSF81340">
    <property type="entry name" value="Clc chloride channel"/>
    <property type="match status" value="1"/>
</dbReference>
<keyword evidence="8" id="KW-0868">Chloride</keyword>
<dbReference type="CDD" id="cd00400">
    <property type="entry name" value="Voltage_gated_ClC"/>
    <property type="match status" value="1"/>
</dbReference>
<accession>A0A941ES36</accession>
<feature type="transmembrane region" description="Helical" evidence="10">
    <location>
        <begin position="204"/>
        <end position="229"/>
    </location>
</feature>
<evidence type="ECO:0000256" key="7">
    <source>
        <dbReference type="ARBA" id="ARBA00023173"/>
    </source>
</evidence>
<protein>
    <submittedName>
        <fullName evidence="11">Chloride channel protein</fullName>
    </submittedName>
</protein>
<dbReference type="GO" id="GO:0005254">
    <property type="term" value="F:chloride channel activity"/>
    <property type="evidence" value="ECO:0007669"/>
    <property type="project" value="UniProtKB-KW"/>
</dbReference>
<dbReference type="PANTHER" id="PTHR43427:SF6">
    <property type="entry name" value="CHLORIDE CHANNEL PROTEIN CLC-E"/>
    <property type="match status" value="1"/>
</dbReference>
<comment type="caution">
    <text evidence="11">The sequence shown here is derived from an EMBL/GenBank/DDBJ whole genome shotgun (WGS) entry which is preliminary data.</text>
</comment>
<feature type="transmembrane region" description="Helical" evidence="10">
    <location>
        <begin position="74"/>
        <end position="95"/>
    </location>
</feature>
<keyword evidence="9" id="KW-0407">Ion channel</keyword>
<sequence>MDESHQPDAHQTPSAERVLAAMREPRYLALLLFAALIGVPLTVLAFGYLQAVEHLQHVLYATLPETLGLHGPPAWWPLPLLTIAGVLVALTVRYLPGHGGHEPAEGLHFGSVPVPAELPGVVLAAFASLSLGAVLGPEAPLVALGSGAASYAVRVLKRDADRQTIGIVGATGGFAAISTLFGSPLIAAFLLMEIAEVGGVALGAVLVPGLMAAGIGALVFIGLGSWTGLATAGLVFPALPTARQPDFAQFGWAIVIGIAAAVIGAVLLRCARHLQKPLARRRLLLTPLAGLTVAGAAAVYVVGTGKPESDVLFSGEHGISTLFAQHADYAVGALFALLVCKALAYTVSLAAFRGGPVFPAMYLGVAGGTLLSHLPGLPFTAAVAMGIGAMSVAILTLPLTSVLLATLLLGSSGLTVMPLVIVAVVVSRIVSVRISGRENAGAAVAA</sequence>
<evidence type="ECO:0000256" key="8">
    <source>
        <dbReference type="ARBA" id="ARBA00023214"/>
    </source>
</evidence>
<dbReference type="EMBL" id="JAGSOG010000127">
    <property type="protein sequence ID" value="MBR7836153.1"/>
    <property type="molecule type" value="Genomic_DNA"/>
</dbReference>
<feature type="transmembrane region" description="Helical" evidence="10">
    <location>
        <begin position="283"/>
        <end position="303"/>
    </location>
</feature>
<evidence type="ECO:0000256" key="3">
    <source>
        <dbReference type="ARBA" id="ARBA00022692"/>
    </source>
</evidence>
<evidence type="ECO:0000313" key="11">
    <source>
        <dbReference type="EMBL" id="MBR7836153.1"/>
    </source>
</evidence>
<dbReference type="Proteomes" id="UP000675781">
    <property type="component" value="Unassembled WGS sequence"/>
</dbReference>
<evidence type="ECO:0000256" key="1">
    <source>
        <dbReference type="ARBA" id="ARBA00004141"/>
    </source>
</evidence>
<feature type="transmembrane region" description="Helical" evidence="10">
    <location>
        <begin position="249"/>
        <end position="271"/>
    </location>
</feature>
<proteinExistence type="predicted"/>
<keyword evidence="6 10" id="KW-0472">Membrane</keyword>
<keyword evidence="5" id="KW-0406">Ion transport</keyword>
<organism evidence="11 12">
    <name type="scientific">Actinospica durhamensis</name>
    <dbReference type="NCBI Taxonomy" id="1508375"/>
    <lineage>
        <taxon>Bacteria</taxon>
        <taxon>Bacillati</taxon>
        <taxon>Actinomycetota</taxon>
        <taxon>Actinomycetes</taxon>
        <taxon>Catenulisporales</taxon>
        <taxon>Actinospicaceae</taxon>
        <taxon>Actinospica</taxon>
    </lineage>
</organism>
<comment type="subcellular location">
    <subcellularLocation>
        <location evidence="1">Membrane</location>
        <topology evidence="1">Multi-pass membrane protein</topology>
    </subcellularLocation>
</comment>
<keyword evidence="2" id="KW-0813">Transport</keyword>
<feature type="transmembrane region" description="Helical" evidence="10">
    <location>
        <begin position="373"/>
        <end position="397"/>
    </location>
</feature>
<dbReference type="PRINTS" id="PR00762">
    <property type="entry name" value="CLCHANNEL"/>
</dbReference>
<evidence type="ECO:0000256" key="4">
    <source>
        <dbReference type="ARBA" id="ARBA00022989"/>
    </source>
</evidence>
<dbReference type="PANTHER" id="PTHR43427">
    <property type="entry name" value="CHLORIDE CHANNEL PROTEIN CLC-E"/>
    <property type="match status" value="1"/>
</dbReference>
<gene>
    <name evidence="11" type="ORF">KDL01_22945</name>
</gene>
<feature type="transmembrane region" description="Helical" evidence="10">
    <location>
        <begin position="403"/>
        <end position="427"/>
    </location>
</feature>
<dbReference type="GO" id="GO:0005886">
    <property type="term" value="C:plasma membrane"/>
    <property type="evidence" value="ECO:0007669"/>
    <property type="project" value="TreeGrafter"/>
</dbReference>
<evidence type="ECO:0000256" key="6">
    <source>
        <dbReference type="ARBA" id="ARBA00023136"/>
    </source>
</evidence>
<dbReference type="InterPro" id="IPR001807">
    <property type="entry name" value="ClC"/>
</dbReference>
<keyword evidence="4 10" id="KW-1133">Transmembrane helix</keyword>
<evidence type="ECO:0000256" key="5">
    <source>
        <dbReference type="ARBA" id="ARBA00023065"/>
    </source>
</evidence>